<dbReference type="PANTHER" id="PTHR22932">
    <property type="entry name" value="TELOMERASE-BINDING PROTEIN P23 HSP90 CO-CHAPERONE"/>
    <property type="match status" value="1"/>
</dbReference>
<dbReference type="GO" id="GO:0005634">
    <property type="term" value="C:nucleus"/>
    <property type="evidence" value="ECO:0007669"/>
    <property type="project" value="TreeGrafter"/>
</dbReference>
<feature type="region of interest" description="Disordered" evidence="2">
    <location>
        <begin position="115"/>
        <end position="141"/>
    </location>
</feature>
<dbReference type="GO" id="GO:0051131">
    <property type="term" value="P:chaperone-mediated protein complex assembly"/>
    <property type="evidence" value="ECO:0007669"/>
    <property type="project" value="TreeGrafter"/>
</dbReference>
<dbReference type="Proteomes" id="UP000783686">
    <property type="component" value="Unassembled WGS sequence"/>
</dbReference>
<dbReference type="Gene3D" id="2.60.40.790">
    <property type="match status" value="1"/>
</dbReference>
<accession>A0A811KCM4</accession>
<reference evidence="4" key="1">
    <citation type="submission" date="2020-09" db="EMBL/GenBank/DDBJ databases">
        <authorList>
            <person name="Kikuchi T."/>
        </authorList>
    </citation>
    <scope>NUCLEOTIDE SEQUENCE</scope>
    <source>
        <strain evidence="4">SH1</strain>
    </source>
</reference>
<dbReference type="InterPro" id="IPR045250">
    <property type="entry name" value="p23-like"/>
</dbReference>
<gene>
    <name evidence="4" type="ORF">BOKJ2_LOCUS5130</name>
</gene>
<feature type="domain" description="CS" evidence="3">
    <location>
        <begin position="1"/>
        <end position="64"/>
    </location>
</feature>
<dbReference type="GO" id="GO:0005829">
    <property type="term" value="C:cytosol"/>
    <property type="evidence" value="ECO:0007669"/>
    <property type="project" value="TreeGrafter"/>
</dbReference>
<comment type="caution">
    <text evidence="4">The sequence shown here is derived from an EMBL/GenBank/DDBJ whole genome shotgun (WGS) entry which is preliminary data.</text>
</comment>
<protein>
    <recommendedName>
        <fullName evidence="3">CS domain-containing protein</fullName>
    </recommendedName>
</protein>
<evidence type="ECO:0000259" key="3">
    <source>
        <dbReference type="PROSITE" id="PS51203"/>
    </source>
</evidence>
<feature type="compositionally biased region" description="Basic and acidic residues" evidence="2">
    <location>
        <begin position="124"/>
        <end position="141"/>
    </location>
</feature>
<sequence>MTVDELKVDGNQFLIRGSSGTKKYKAEIEFHGEIEKNQVRQIGTKRHIELVLGKKVHKWWPRLTNKQVKLPWLKVDFDKWVDEDEQAEEEDPFDFTALQENLMAEDVNIGELDGYISDDSNYDDMPKLELIENEENKEPKE</sequence>
<evidence type="ECO:0000313" key="4">
    <source>
        <dbReference type="EMBL" id="CAD5213513.1"/>
    </source>
</evidence>
<dbReference type="EMBL" id="CAJFCW020000003">
    <property type="protein sequence ID" value="CAG9101020.1"/>
    <property type="molecule type" value="Genomic_DNA"/>
</dbReference>
<organism evidence="4 5">
    <name type="scientific">Bursaphelenchus okinawaensis</name>
    <dbReference type="NCBI Taxonomy" id="465554"/>
    <lineage>
        <taxon>Eukaryota</taxon>
        <taxon>Metazoa</taxon>
        <taxon>Ecdysozoa</taxon>
        <taxon>Nematoda</taxon>
        <taxon>Chromadorea</taxon>
        <taxon>Rhabditida</taxon>
        <taxon>Tylenchina</taxon>
        <taxon>Tylenchomorpha</taxon>
        <taxon>Aphelenchoidea</taxon>
        <taxon>Aphelenchoididae</taxon>
        <taxon>Bursaphelenchus</taxon>
    </lineage>
</organism>
<dbReference type="PROSITE" id="PS51203">
    <property type="entry name" value="CS"/>
    <property type="match status" value="1"/>
</dbReference>
<dbReference type="GO" id="GO:0051879">
    <property type="term" value="F:Hsp90 protein binding"/>
    <property type="evidence" value="ECO:0007669"/>
    <property type="project" value="InterPro"/>
</dbReference>
<dbReference type="GO" id="GO:0051087">
    <property type="term" value="F:protein-folding chaperone binding"/>
    <property type="evidence" value="ECO:0007669"/>
    <property type="project" value="TreeGrafter"/>
</dbReference>
<dbReference type="Proteomes" id="UP000614601">
    <property type="component" value="Unassembled WGS sequence"/>
</dbReference>
<evidence type="ECO:0000256" key="1">
    <source>
        <dbReference type="ARBA" id="ARBA00025733"/>
    </source>
</evidence>
<dbReference type="SUPFAM" id="SSF49764">
    <property type="entry name" value="HSP20-like chaperones"/>
    <property type="match status" value="1"/>
</dbReference>
<name>A0A811KCM4_9BILA</name>
<comment type="similarity">
    <text evidence="1">Belongs to the p23/wos2 family.</text>
</comment>
<keyword evidence="5" id="KW-1185">Reference proteome</keyword>
<dbReference type="AlphaFoldDB" id="A0A811KCM4"/>
<dbReference type="InterPro" id="IPR007052">
    <property type="entry name" value="CS_dom"/>
</dbReference>
<evidence type="ECO:0000313" key="5">
    <source>
        <dbReference type="Proteomes" id="UP000614601"/>
    </source>
</evidence>
<evidence type="ECO:0000256" key="2">
    <source>
        <dbReference type="SAM" id="MobiDB-lite"/>
    </source>
</evidence>
<proteinExistence type="inferred from homology"/>
<dbReference type="GO" id="GO:0006457">
    <property type="term" value="P:protein folding"/>
    <property type="evidence" value="ECO:0007669"/>
    <property type="project" value="TreeGrafter"/>
</dbReference>
<dbReference type="PANTHER" id="PTHR22932:SF1">
    <property type="entry name" value="CO-CHAPERONE PROTEIN DAF-41"/>
    <property type="match status" value="1"/>
</dbReference>
<dbReference type="EMBL" id="CAJFDH010000003">
    <property type="protein sequence ID" value="CAD5213513.1"/>
    <property type="molecule type" value="Genomic_DNA"/>
</dbReference>
<dbReference type="OrthoDB" id="1564555at2759"/>
<dbReference type="InterPro" id="IPR008978">
    <property type="entry name" value="HSP20-like_chaperone"/>
</dbReference>